<dbReference type="InterPro" id="IPR003594">
    <property type="entry name" value="HATPase_dom"/>
</dbReference>
<dbReference type="SUPFAM" id="SSF55874">
    <property type="entry name" value="ATPase domain of HSP90 chaperone/DNA topoisomerase II/histidine kinase"/>
    <property type="match status" value="1"/>
</dbReference>
<comment type="catalytic activity">
    <reaction evidence="1">
        <text>ATP + protein L-histidine = ADP + protein N-phospho-L-histidine.</text>
        <dbReference type="EC" id="2.7.13.3"/>
    </reaction>
</comment>
<organism evidence="8">
    <name type="scientific">Bradyrhizobium diazoefficiens</name>
    <dbReference type="NCBI Taxonomy" id="1355477"/>
    <lineage>
        <taxon>Bacteria</taxon>
        <taxon>Pseudomonadati</taxon>
        <taxon>Pseudomonadota</taxon>
        <taxon>Alphaproteobacteria</taxon>
        <taxon>Hyphomicrobiales</taxon>
        <taxon>Nitrobacteraceae</taxon>
        <taxon>Bradyrhizobium</taxon>
    </lineage>
</organism>
<dbReference type="CDD" id="cd00082">
    <property type="entry name" value="HisKA"/>
    <property type="match status" value="1"/>
</dbReference>
<dbReference type="AlphaFoldDB" id="A0A809WTC1"/>
<proteinExistence type="predicted"/>
<dbReference type="InterPro" id="IPR036890">
    <property type="entry name" value="HATPase_C_sf"/>
</dbReference>
<reference evidence="8" key="1">
    <citation type="submission" date="2020-05" db="EMBL/GenBank/DDBJ databases">
        <title>Complete genome sequence of Bradyrhizobium diazoefficiens XF1 isolated from soybean nodule.</title>
        <authorList>
            <person name="Noda R."/>
            <person name="Kakizaki K."/>
            <person name="Minamisawa K."/>
        </authorList>
    </citation>
    <scope>NUCLEOTIDE SEQUENCE</scope>
    <source>
        <strain evidence="8">XF1</strain>
    </source>
</reference>
<evidence type="ECO:0000313" key="8">
    <source>
        <dbReference type="EMBL" id="BCE17789.1"/>
    </source>
</evidence>
<dbReference type="InterPro" id="IPR005467">
    <property type="entry name" value="His_kinase_dom"/>
</dbReference>
<dbReference type="InterPro" id="IPR050736">
    <property type="entry name" value="Sensor_HK_Regulatory"/>
</dbReference>
<dbReference type="PROSITE" id="PS50109">
    <property type="entry name" value="HIS_KIN"/>
    <property type="match status" value="1"/>
</dbReference>
<keyword evidence="6" id="KW-0902">Two-component regulatory system</keyword>
<evidence type="ECO:0000256" key="2">
    <source>
        <dbReference type="ARBA" id="ARBA00012438"/>
    </source>
</evidence>
<dbReference type="EMBL" id="AP023091">
    <property type="protein sequence ID" value="BCE17789.1"/>
    <property type="molecule type" value="Genomic_DNA"/>
</dbReference>
<evidence type="ECO:0000256" key="5">
    <source>
        <dbReference type="ARBA" id="ARBA00022777"/>
    </source>
</evidence>
<name>A0A809WTC1_9BRAD</name>
<dbReference type="Gene3D" id="1.10.287.130">
    <property type="match status" value="1"/>
</dbReference>
<dbReference type="Pfam" id="PF00512">
    <property type="entry name" value="HisKA"/>
    <property type="match status" value="1"/>
</dbReference>
<dbReference type="CDD" id="cd00075">
    <property type="entry name" value="HATPase"/>
    <property type="match status" value="1"/>
</dbReference>
<protein>
    <recommendedName>
        <fullName evidence="2">histidine kinase</fullName>
        <ecNumber evidence="2">2.7.13.3</ecNumber>
    </recommendedName>
</protein>
<dbReference type="SMART" id="SM00387">
    <property type="entry name" value="HATPase_c"/>
    <property type="match status" value="1"/>
</dbReference>
<sequence length="384" mass="42006">MNASSNDRHERLADFIRQNQPAIIEEWISFAKTRTPASDGMSKLALKDHIVDILKFIAADLESPQTLAEQVDKSHGIESGDGTLRNSAAEIHAALRLADGFDIDQMVAEYRALRASVVKQWVAHHNTLASTDLEDLTRFNEAIDQAVTESVAHYTKTINNSRNLFLGILGHDLRNPIGAASMAAQWMERSKISSDPHHAKMVSELVRTTDRAARILDDLFDLTRSSFGTEIPVKKAPADLAALCRSLAEEMRTMHEAQALTVTHDGDPTGLFDTARMGQVISNLMGNAIQYSDGSGPVTVTISGNDPDMLHVSVHNFGDPIPAKSKKTIFQSWVRGNVQDMGEHSHLGLGLYIAKLIVEAHGGDIAVESEEGRGTTFEIDLPRA</sequence>
<evidence type="ECO:0000256" key="6">
    <source>
        <dbReference type="ARBA" id="ARBA00023012"/>
    </source>
</evidence>
<dbReference type="InterPro" id="IPR036097">
    <property type="entry name" value="HisK_dim/P_sf"/>
</dbReference>
<dbReference type="PRINTS" id="PR00344">
    <property type="entry name" value="BCTRLSENSOR"/>
</dbReference>
<dbReference type="InterPro" id="IPR003661">
    <property type="entry name" value="HisK_dim/P_dom"/>
</dbReference>
<evidence type="ECO:0000259" key="7">
    <source>
        <dbReference type="PROSITE" id="PS50109"/>
    </source>
</evidence>
<dbReference type="GO" id="GO:0000155">
    <property type="term" value="F:phosphorelay sensor kinase activity"/>
    <property type="evidence" value="ECO:0007669"/>
    <property type="project" value="InterPro"/>
</dbReference>
<gene>
    <name evidence="8" type="ORF">XF1B_04700</name>
</gene>
<dbReference type="InterPro" id="IPR004358">
    <property type="entry name" value="Sig_transdc_His_kin-like_C"/>
</dbReference>
<dbReference type="SUPFAM" id="SSF47384">
    <property type="entry name" value="Homodimeric domain of signal transducing histidine kinase"/>
    <property type="match status" value="1"/>
</dbReference>
<keyword evidence="3" id="KW-0597">Phosphoprotein</keyword>
<feature type="domain" description="Histidine kinase" evidence="7">
    <location>
        <begin position="168"/>
        <end position="384"/>
    </location>
</feature>
<dbReference type="Pfam" id="PF02518">
    <property type="entry name" value="HATPase_c"/>
    <property type="match status" value="1"/>
</dbReference>
<dbReference type="EC" id="2.7.13.3" evidence="2"/>
<dbReference type="PANTHER" id="PTHR43711:SF1">
    <property type="entry name" value="HISTIDINE KINASE 1"/>
    <property type="match status" value="1"/>
</dbReference>
<evidence type="ECO:0000256" key="4">
    <source>
        <dbReference type="ARBA" id="ARBA00022679"/>
    </source>
</evidence>
<dbReference type="SMART" id="SM00388">
    <property type="entry name" value="HisKA"/>
    <property type="match status" value="1"/>
</dbReference>
<dbReference type="PANTHER" id="PTHR43711">
    <property type="entry name" value="TWO-COMPONENT HISTIDINE KINASE"/>
    <property type="match status" value="1"/>
</dbReference>
<evidence type="ECO:0000256" key="1">
    <source>
        <dbReference type="ARBA" id="ARBA00000085"/>
    </source>
</evidence>
<accession>A0A809WTC1</accession>
<keyword evidence="4" id="KW-0808">Transferase</keyword>
<evidence type="ECO:0000256" key="3">
    <source>
        <dbReference type="ARBA" id="ARBA00022553"/>
    </source>
</evidence>
<dbReference type="Gene3D" id="3.30.565.10">
    <property type="entry name" value="Histidine kinase-like ATPase, C-terminal domain"/>
    <property type="match status" value="1"/>
</dbReference>
<keyword evidence="5 8" id="KW-0418">Kinase</keyword>